<comment type="caution">
    <text evidence="3">The sequence shown here is derived from an EMBL/GenBank/DDBJ whole genome shotgun (WGS) entry which is preliminary data.</text>
</comment>
<dbReference type="GO" id="GO:0016491">
    <property type="term" value="F:oxidoreductase activity"/>
    <property type="evidence" value="ECO:0007669"/>
    <property type="project" value="UniProtKB-KW"/>
</dbReference>
<dbReference type="PANTHER" id="PTHR24321:SF8">
    <property type="entry name" value="ESTRADIOL 17-BETA-DEHYDROGENASE 8-RELATED"/>
    <property type="match status" value="1"/>
</dbReference>
<keyword evidence="4" id="KW-1185">Reference proteome</keyword>
<evidence type="ECO:0000313" key="4">
    <source>
        <dbReference type="Proteomes" id="UP001156708"/>
    </source>
</evidence>
<evidence type="ECO:0000256" key="2">
    <source>
        <dbReference type="ARBA" id="ARBA00023002"/>
    </source>
</evidence>
<dbReference type="InterPro" id="IPR036291">
    <property type="entry name" value="NAD(P)-bd_dom_sf"/>
</dbReference>
<comment type="similarity">
    <text evidence="1">Belongs to the short-chain dehydrogenases/reductases (SDR) family.</text>
</comment>
<evidence type="ECO:0000256" key="1">
    <source>
        <dbReference type="ARBA" id="ARBA00006484"/>
    </source>
</evidence>
<proteinExistence type="inferred from homology"/>
<accession>A0AA37SLL5</accession>
<dbReference type="PRINTS" id="PR00081">
    <property type="entry name" value="GDHRDH"/>
</dbReference>
<dbReference type="Pfam" id="PF13561">
    <property type="entry name" value="adh_short_C2"/>
    <property type="match status" value="1"/>
</dbReference>
<dbReference type="CDD" id="cd05233">
    <property type="entry name" value="SDR_c"/>
    <property type="match status" value="1"/>
</dbReference>
<dbReference type="PRINTS" id="PR00080">
    <property type="entry name" value="SDRFAMILY"/>
</dbReference>
<dbReference type="InterPro" id="IPR002347">
    <property type="entry name" value="SDR_fam"/>
</dbReference>
<dbReference type="NCBIfam" id="NF005559">
    <property type="entry name" value="PRK07231.1"/>
    <property type="match status" value="1"/>
</dbReference>
<protein>
    <submittedName>
        <fullName evidence="3">Short chain dehydrogenase</fullName>
    </submittedName>
</protein>
<keyword evidence="2" id="KW-0560">Oxidoreductase</keyword>
<gene>
    <name evidence="3" type="ORF">GCM10007872_30130</name>
</gene>
<dbReference type="AlphaFoldDB" id="A0AA37SLL5"/>
<dbReference type="EMBL" id="BSNZ01000032">
    <property type="protein sequence ID" value="GLQ86103.1"/>
    <property type="molecule type" value="Genomic_DNA"/>
</dbReference>
<dbReference type="SUPFAM" id="SSF51735">
    <property type="entry name" value="NAD(P)-binding Rossmann-fold domains"/>
    <property type="match status" value="1"/>
</dbReference>
<dbReference type="PROSITE" id="PS00061">
    <property type="entry name" value="ADH_SHORT"/>
    <property type="match status" value="1"/>
</dbReference>
<dbReference type="Gene3D" id="3.40.50.720">
    <property type="entry name" value="NAD(P)-binding Rossmann-like Domain"/>
    <property type="match status" value="1"/>
</dbReference>
<dbReference type="Proteomes" id="UP001156708">
    <property type="component" value="Unassembled WGS sequence"/>
</dbReference>
<dbReference type="FunFam" id="3.40.50.720:FF:000084">
    <property type="entry name" value="Short-chain dehydrogenase reductase"/>
    <property type="match status" value="1"/>
</dbReference>
<dbReference type="InterPro" id="IPR020904">
    <property type="entry name" value="Sc_DH/Rdtase_CS"/>
</dbReference>
<sequence length="256" mass="27629">MRLLDKTVIVTGASSGIGRAIALLFAREGAVVVAADITEDVVEGGEPVIQALGQITPRAVFIKTDISREDEVKALFRQTVETFGRVDILINNAMVRGGLPLAETEMADWDRVMNVNLTGAYLCLREAVRQMLKQDIVNETRGRIVNITSQHGMIGAPDDFAYGVSKAGLVYMTKQVATDYAKEFIVCNAVAPGKILTGKKGSAIDPAKLEYSRQRTAMPRLGTSQDVAHAALFLASDEATYIAGHNLMVDGGWMAQ</sequence>
<reference evidence="4" key="1">
    <citation type="journal article" date="2019" name="Int. J. Syst. Evol. Microbiol.">
        <title>The Global Catalogue of Microorganisms (GCM) 10K type strain sequencing project: providing services to taxonomists for standard genome sequencing and annotation.</title>
        <authorList>
            <consortium name="The Broad Institute Genomics Platform"/>
            <consortium name="The Broad Institute Genome Sequencing Center for Infectious Disease"/>
            <person name="Wu L."/>
            <person name="Ma J."/>
        </authorList>
    </citation>
    <scope>NUCLEOTIDE SEQUENCE [LARGE SCALE GENOMIC DNA]</scope>
    <source>
        <strain evidence="4">NBRC 12467</strain>
    </source>
</reference>
<evidence type="ECO:0000313" key="3">
    <source>
        <dbReference type="EMBL" id="GLQ86103.1"/>
    </source>
</evidence>
<name>A0AA37SLL5_9PROT</name>
<organism evidence="3 4">
    <name type="scientific">Gluconobacter sphaericus NBRC 12467</name>
    <dbReference type="NCBI Taxonomy" id="1307951"/>
    <lineage>
        <taxon>Bacteria</taxon>
        <taxon>Pseudomonadati</taxon>
        <taxon>Pseudomonadota</taxon>
        <taxon>Alphaproteobacteria</taxon>
        <taxon>Acetobacterales</taxon>
        <taxon>Acetobacteraceae</taxon>
        <taxon>Gluconobacter</taxon>
    </lineage>
</organism>
<dbReference type="PANTHER" id="PTHR24321">
    <property type="entry name" value="DEHYDROGENASES, SHORT CHAIN"/>
    <property type="match status" value="1"/>
</dbReference>
<dbReference type="RefSeq" id="WP_141352482.1">
    <property type="nucleotide sequence ID" value="NZ_BARA01000020.1"/>
</dbReference>